<protein>
    <recommendedName>
        <fullName evidence="3">Quinolinate synthase B</fullName>
    </recommendedName>
</protein>
<evidence type="ECO:0000259" key="4">
    <source>
        <dbReference type="Pfam" id="PF02910"/>
    </source>
</evidence>
<dbReference type="Gene3D" id="1.20.58.100">
    <property type="entry name" value="Fumarate reductase/succinate dehydrogenase flavoprotein-like, C-terminal domain"/>
    <property type="match status" value="1"/>
</dbReference>
<dbReference type="AlphaFoldDB" id="A0A150J0I7"/>
<dbReference type="InterPro" id="IPR015939">
    <property type="entry name" value="Fum_Rdtase/Succ_DH_flav-like_C"/>
</dbReference>
<reference evidence="5 6" key="1">
    <citation type="journal article" date="2016" name="ISME J.">
        <title>Chasing the elusive Euryarchaeota class WSA2: genomes reveal a uniquely fastidious methyl-reducing methanogen.</title>
        <authorList>
            <person name="Nobu M.K."/>
            <person name="Narihiro T."/>
            <person name="Kuroda K."/>
            <person name="Mei R."/>
            <person name="Liu W.T."/>
        </authorList>
    </citation>
    <scope>NUCLEOTIDE SEQUENCE [LARGE SCALE GENOMIC DNA]</scope>
    <source>
        <strain evidence="5">U1lsi0528_Bin055</strain>
    </source>
</reference>
<dbReference type="SUPFAM" id="SSF46977">
    <property type="entry name" value="Succinate dehydrogenase/fumarate reductase flavoprotein C-terminal domain"/>
    <property type="match status" value="1"/>
</dbReference>
<evidence type="ECO:0000256" key="1">
    <source>
        <dbReference type="ARBA" id="ARBA00001974"/>
    </source>
</evidence>
<dbReference type="Proteomes" id="UP000075398">
    <property type="component" value="Unassembled WGS sequence"/>
</dbReference>
<dbReference type="InterPro" id="IPR037099">
    <property type="entry name" value="Fum_R/Succ_DH_flav-like_C_sf"/>
</dbReference>
<dbReference type="PANTHER" id="PTHR42716:SF2">
    <property type="entry name" value="L-ASPARTATE OXIDASE, CHLOROPLASTIC"/>
    <property type="match status" value="1"/>
</dbReference>
<evidence type="ECO:0000313" key="6">
    <source>
        <dbReference type="Proteomes" id="UP000075398"/>
    </source>
</evidence>
<organism evidence="5 6">
    <name type="scientific">Candidatus Methanofastidiosum methylothiophilum</name>
    <dbReference type="NCBI Taxonomy" id="1705564"/>
    <lineage>
        <taxon>Archaea</taxon>
        <taxon>Methanobacteriati</taxon>
        <taxon>Methanobacteriota</taxon>
        <taxon>Stenosarchaea group</taxon>
        <taxon>Candidatus Methanofastidiosia</taxon>
        <taxon>Candidatus Methanofastidiosales</taxon>
        <taxon>Candidatus Methanofastidiosaceae</taxon>
        <taxon>Candidatus Methanofastidiosum</taxon>
    </lineage>
</organism>
<proteinExistence type="predicted"/>
<dbReference type="Pfam" id="PF02910">
    <property type="entry name" value="Succ_DH_flav_C"/>
    <property type="match status" value="1"/>
</dbReference>
<gene>
    <name evidence="5" type="ORF">AMQ22_01407</name>
</gene>
<evidence type="ECO:0000313" key="5">
    <source>
        <dbReference type="EMBL" id="KYC50732.1"/>
    </source>
</evidence>
<dbReference type="GO" id="GO:0008734">
    <property type="term" value="F:L-aspartate oxidase activity"/>
    <property type="evidence" value="ECO:0007669"/>
    <property type="project" value="InterPro"/>
</dbReference>
<comment type="caution">
    <text evidence="5">The sequence shown here is derived from an EMBL/GenBank/DDBJ whole genome shotgun (WGS) entry which is preliminary data.</text>
</comment>
<evidence type="ECO:0000256" key="3">
    <source>
        <dbReference type="ARBA" id="ARBA00030386"/>
    </source>
</evidence>
<dbReference type="InterPro" id="IPR005288">
    <property type="entry name" value="NadB"/>
</dbReference>
<evidence type="ECO:0000256" key="2">
    <source>
        <dbReference type="ARBA" id="ARBA00022827"/>
    </source>
</evidence>
<dbReference type="EMBL" id="LNGC01000068">
    <property type="protein sequence ID" value="KYC50732.1"/>
    <property type="molecule type" value="Genomic_DNA"/>
</dbReference>
<sequence length="96" mass="11391">MWIYLGIIRDEKGIKTAIKQFTELKNKFEKINSTENYLVYFKLRNILFVAQALAISALERTESRGAHYRSDFPKENKDWKKAIVIKKGFDIEYEAR</sequence>
<comment type="cofactor">
    <cofactor evidence="1">
        <name>FAD</name>
        <dbReference type="ChEBI" id="CHEBI:57692"/>
    </cofactor>
</comment>
<keyword evidence="2" id="KW-0274">FAD</keyword>
<name>A0A150J0I7_9EURY</name>
<dbReference type="PANTHER" id="PTHR42716">
    <property type="entry name" value="L-ASPARTATE OXIDASE"/>
    <property type="match status" value="1"/>
</dbReference>
<dbReference type="GO" id="GO:0009435">
    <property type="term" value="P:NAD+ biosynthetic process"/>
    <property type="evidence" value="ECO:0007669"/>
    <property type="project" value="InterPro"/>
</dbReference>
<keyword evidence="2" id="KW-0285">Flavoprotein</keyword>
<feature type="domain" description="Fumarate reductase/succinate dehydrogenase flavoprotein-like C-terminal" evidence="4">
    <location>
        <begin position="1"/>
        <end position="94"/>
    </location>
</feature>
<accession>A0A150J0I7</accession>